<keyword evidence="3" id="KW-0560">Oxidoreductase</keyword>
<feature type="binding site" evidence="7">
    <location>
        <position position="257"/>
    </location>
    <ligand>
        <name>Fe cation</name>
        <dbReference type="ChEBI" id="CHEBI:24875"/>
        <note>catalytic</note>
    </ligand>
</feature>
<protein>
    <recommendedName>
        <fullName evidence="5">carotenoid 9,10-dioxygenase</fullName>
        <ecNumber evidence="5">1.14.99.n4</ecNumber>
    </recommendedName>
</protein>
<dbReference type="GO" id="GO:0010436">
    <property type="term" value="F:carotenoid dioxygenase activity"/>
    <property type="evidence" value="ECO:0007669"/>
    <property type="project" value="TreeGrafter"/>
</dbReference>
<dbReference type="PANTHER" id="PTHR10543:SF89">
    <property type="entry name" value="CAROTENOID 9,10(9',10')-CLEAVAGE DIOXYGENASE 1"/>
    <property type="match status" value="1"/>
</dbReference>
<evidence type="ECO:0000256" key="1">
    <source>
        <dbReference type="ARBA" id="ARBA00006787"/>
    </source>
</evidence>
<feature type="binding site" evidence="7">
    <location>
        <position position="551"/>
    </location>
    <ligand>
        <name>Fe cation</name>
        <dbReference type="ChEBI" id="CHEBI:24875"/>
        <note>catalytic</note>
    </ligand>
</feature>
<dbReference type="PANTHER" id="PTHR10543">
    <property type="entry name" value="BETA-CAROTENE DIOXYGENASE"/>
    <property type="match status" value="1"/>
</dbReference>
<dbReference type="Proteomes" id="UP000239899">
    <property type="component" value="Unassembled WGS sequence"/>
</dbReference>
<keyword evidence="9" id="KW-1133">Transmembrane helix</keyword>
<evidence type="ECO:0000313" key="11">
    <source>
        <dbReference type="Proteomes" id="UP000239899"/>
    </source>
</evidence>
<dbReference type="EMBL" id="LHPG02000006">
    <property type="protein sequence ID" value="PRW57550.1"/>
    <property type="molecule type" value="Genomic_DNA"/>
</dbReference>
<feature type="region of interest" description="Disordered" evidence="8">
    <location>
        <begin position="742"/>
        <end position="838"/>
    </location>
</feature>
<comment type="caution">
    <text evidence="10">The sequence shown here is derived from an EMBL/GenBank/DDBJ whole genome shotgun (WGS) entry which is preliminary data.</text>
</comment>
<dbReference type="EC" id="1.14.99.n4" evidence="5"/>
<gene>
    <name evidence="10" type="ORF">C2E21_3466</name>
</gene>
<dbReference type="STRING" id="3076.A0A2P6TU03"/>
<sequence length="1241" mass="130829">MVVKHEEVPVVNGKATGLEGGSKGGAGAAAFGGTGGKASQQQAASAAPSLAYQAKNALIHGLSKVIRLIDGSARQRYGWDPYMLGSFAPVHSEVYQGELEVIEGALPADLSGAFLRNGPNPKLPVEGGYHWFDGDGMVHAVRIRDGKASFCNRWVHTSRLQQEEQAGWALHTKIGDYRGLWFLPHLLLRKLAIAIGLLDASHGTGTGNTALAAHAGRLLALHEGDLPYALRVACNGLVDTVGRVTFEGKVDHAFTAHPKIDPSTGEMFYFGYSTERAPYCWYGWLDPQGRVVRDFPVPLQTPIMMHDCAITEHYMLLLDVPLEFDPQVMVKEGKLPFVFKKRATRIGVLPRYAESGAEVRWFDTENYMCFHTANAWEEGPNTIRLFLCAFREFSLDSMTLDEKSNPYLTEVTLDLASGSATTRRLPGAMPGDFPVVPPTLVGRPTRYTYVGAMEGGPGGEPRFVGVTKYDLSKASGSGSAVAAHALHGGRRYGGEAVFAPKPGAAEEDAGWLMTYVTDEDTLQSELVISDAQTLALVCRLRMPQRVPHGFHGAWVTEQQLQEQQAQLAQWRAAEMQQLGALQQQLWAVQQRLSALQAEDADLAFTQHRVWADMEPEAAAQAAAQAAAEAAESRRGVLKLAAVGASTLGLMVLAAATANWQAARAVERVQDEQRQPMEEEPIGPASREGGAAMARQPRRQRQLHGLALLLCLLALSTGARAQGIFDMLAGVGAGNNVNGDAGAATPATNNAPAADANPTPAAPAAATTQTPAAPAADTPTPTPAAATPAAATPAAATPAAATPTPNPAAAAPAAPAASPAATTTTTATPAPSGFNSNATPALNAGKVTAGTPPVNTTAGSDAAAVAANGTVGTTVASPAADSLPPSPPAAWGTMEKDCQLVFNVEIRGKYILPFTSPKAKVIARVIKDRYLRSALLPDIYVGALSTFTYLSYDDPTNADPLPSAPSTTTAGRRRLAHLLGGASRDLLQLEKSGAELKIIVATNAARVDSEIKTFEDGVESGAMAQDFTLAGIDTENLTMLAAPYTEDLVGPGNTQEGGDSSFKAWIIAVIVGVVLIVVPVPAYLLVRWRKRKNKEAAAIQAAEAEAARQRMQSRIMRPGSKSFSLKPGGGSSADIMVRSGSIGGLAGFHNNGRLQSWSGSPERQYGQAASFSNQLYGLSRQTSVTSMGSALPSARSYGQAANTAQRTPSRTAAPAAAVPIHIPAGAYEEELEIARTNRSERG</sequence>
<organism evidence="10 11">
    <name type="scientific">Chlorella sorokiniana</name>
    <name type="common">Freshwater green alga</name>
    <dbReference type="NCBI Taxonomy" id="3076"/>
    <lineage>
        <taxon>Eukaryota</taxon>
        <taxon>Viridiplantae</taxon>
        <taxon>Chlorophyta</taxon>
        <taxon>core chlorophytes</taxon>
        <taxon>Trebouxiophyceae</taxon>
        <taxon>Chlorellales</taxon>
        <taxon>Chlorellaceae</taxon>
        <taxon>Chlorella clade</taxon>
        <taxon>Chlorella</taxon>
    </lineage>
</organism>
<dbReference type="GO" id="GO:0016121">
    <property type="term" value="P:carotene catabolic process"/>
    <property type="evidence" value="ECO:0007669"/>
    <property type="project" value="TreeGrafter"/>
</dbReference>
<feature type="compositionally biased region" description="Low complexity" evidence="8">
    <location>
        <begin position="742"/>
        <end position="830"/>
    </location>
</feature>
<keyword evidence="9" id="KW-0812">Transmembrane</keyword>
<feature type="compositionally biased region" description="Basic and acidic residues" evidence="8">
    <location>
        <begin position="666"/>
        <end position="676"/>
    </location>
</feature>
<dbReference type="AlphaFoldDB" id="A0A2P6TU03"/>
<keyword evidence="2 7" id="KW-0479">Metal-binding</keyword>
<dbReference type="InterPro" id="IPR004294">
    <property type="entry name" value="Carotenoid_Oase"/>
</dbReference>
<reference evidence="10 11" key="1">
    <citation type="journal article" date="2018" name="Plant J.">
        <title>Genome sequences of Chlorella sorokiniana UTEX 1602 and Micractinium conductrix SAG 241.80: implications to maltose excretion by a green alga.</title>
        <authorList>
            <person name="Arriola M.B."/>
            <person name="Velmurugan N."/>
            <person name="Zhang Y."/>
            <person name="Plunkett M.H."/>
            <person name="Hondzo H."/>
            <person name="Barney B.M."/>
        </authorList>
    </citation>
    <scope>NUCLEOTIDE SEQUENCE [LARGE SCALE GENOMIC DNA]</scope>
    <source>
        <strain evidence="11">UTEX 1602</strain>
    </source>
</reference>
<evidence type="ECO:0000256" key="4">
    <source>
        <dbReference type="ARBA" id="ARBA00023004"/>
    </source>
</evidence>
<evidence type="ECO:0000256" key="3">
    <source>
        <dbReference type="ARBA" id="ARBA00023002"/>
    </source>
</evidence>
<feature type="binding site" evidence="7">
    <location>
        <position position="306"/>
    </location>
    <ligand>
        <name>Fe cation</name>
        <dbReference type="ChEBI" id="CHEBI:24875"/>
        <note>catalytic</note>
    </ligand>
</feature>
<comment type="similarity">
    <text evidence="1">Belongs to the carotenoid oxygenase family.</text>
</comment>
<accession>A0A2P6TU03</accession>
<feature type="binding site" evidence="7">
    <location>
        <position position="371"/>
    </location>
    <ligand>
        <name>Fe cation</name>
        <dbReference type="ChEBI" id="CHEBI:24875"/>
        <note>catalytic</note>
    </ligand>
</feature>
<name>A0A2P6TU03_CHLSO</name>
<feature type="region of interest" description="Disordered" evidence="8">
    <location>
        <begin position="1110"/>
        <end position="1129"/>
    </location>
</feature>
<keyword evidence="11" id="KW-1185">Reference proteome</keyword>
<comment type="cofactor">
    <cofactor evidence="7">
        <name>Fe(2+)</name>
        <dbReference type="ChEBI" id="CHEBI:29033"/>
    </cofactor>
    <text evidence="7">Binds 1 Fe(2+) ion per subunit.</text>
</comment>
<proteinExistence type="inferred from homology"/>
<keyword evidence="4 7" id="KW-0408">Iron</keyword>
<evidence type="ECO:0000256" key="2">
    <source>
        <dbReference type="ARBA" id="ARBA00022723"/>
    </source>
</evidence>
<evidence type="ECO:0000256" key="9">
    <source>
        <dbReference type="SAM" id="Phobius"/>
    </source>
</evidence>
<dbReference type="GO" id="GO:0046872">
    <property type="term" value="F:metal ion binding"/>
    <property type="evidence" value="ECO:0007669"/>
    <property type="project" value="UniProtKB-KW"/>
</dbReference>
<keyword evidence="9" id="KW-0472">Membrane</keyword>
<evidence type="ECO:0000256" key="7">
    <source>
        <dbReference type="PIRSR" id="PIRSR604294-1"/>
    </source>
</evidence>
<evidence type="ECO:0000256" key="6">
    <source>
        <dbReference type="ARBA" id="ARBA00048709"/>
    </source>
</evidence>
<keyword evidence="10" id="KW-0223">Dioxygenase</keyword>
<dbReference type="GO" id="GO:0009570">
    <property type="term" value="C:chloroplast stroma"/>
    <property type="evidence" value="ECO:0007669"/>
    <property type="project" value="TreeGrafter"/>
</dbReference>
<dbReference type="OrthoDB" id="1069523at2759"/>
<evidence type="ECO:0000256" key="8">
    <source>
        <dbReference type="SAM" id="MobiDB-lite"/>
    </source>
</evidence>
<feature type="region of interest" description="Disordered" evidence="8">
    <location>
        <begin position="666"/>
        <end position="697"/>
    </location>
</feature>
<evidence type="ECO:0000313" key="10">
    <source>
        <dbReference type="EMBL" id="PRW57550.1"/>
    </source>
</evidence>
<dbReference type="Pfam" id="PF03055">
    <property type="entry name" value="RPE65"/>
    <property type="match status" value="1"/>
</dbReference>
<evidence type="ECO:0000256" key="5">
    <source>
        <dbReference type="ARBA" id="ARBA00039084"/>
    </source>
</evidence>
<comment type="catalytic activity">
    <reaction evidence="6">
        <text>all-trans-zeaxanthin + 2 O2 = 4,9-dimethyldodeca-2,4,6,8,10-pentaenedial + 2 (3R)-hydroxy-beta-ionone</text>
        <dbReference type="Rhea" id="RHEA:26393"/>
        <dbReference type="ChEBI" id="CHEBI:15379"/>
        <dbReference type="ChEBI" id="CHEBI:27547"/>
        <dbReference type="ChEBI" id="CHEBI:53171"/>
        <dbReference type="ChEBI" id="CHEBI:53173"/>
        <dbReference type="EC" id="1.14.99.n4"/>
    </reaction>
</comment>
<feature type="transmembrane region" description="Helical" evidence="9">
    <location>
        <begin position="1063"/>
        <end position="1085"/>
    </location>
</feature>